<dbReference type="Pfam" id="PF04616">
    <property type="entry name" value="Glyco_hydro_43"/>
    <property type="match status" value="1"/>
</dbReference>
<dbReference type="PANTHER" id="PTHR22925:SF39">
    <property type="entry name" value="PUTATIVE (AFU_ORTHOLOGUE AFUA_5G14190)-RELATED"/>
    <property type="match status" value="1"/>
</dbReference>
<dbReference type="GO" id="GO:0005975">
    <property type="term" value="P:carbohydrate metabolic process"/>
    <property type="evidence" value="ECO:0007669"/>
    <property type="project" value="InterPro"/>
</dbReference>
<dbReference type="GO" id="GO:0004553">
    <property type="term" value="F:hydrolase activity, hydrolyzing O-glycosyl compounds"/>
    <property type="evidence" value="ECO:0007669"/>
    <property type="project" value="InterPro"/>
</dbReference>
<protein>
    <submittedName>
        <fullName evidence="6">Uncharacterized protein</fullName>
    </submittedName>
</protein>
<evidence type="ECO:0000256" key="5">
    <source>
        <dbReference type="SAM" id="SignalP"/>
    </source>
</evidence>
<evidence type="ECO:0000313" key="7">
    <source>
        <dbReference type="Proteomes" id="UP000319257"/>
    </source>
</evidence>
<dbReference type="SUPFAM" id="SSF75005">
    <property type="entry name" value="Arabinanase/levansucrase/invertase"/>
    <property type="match status" value="1"/>
</dbReference>
<dbReference type="InterPro" id="IPR006710">
    <property type="entry name" value="Glyco_hydro_43"/>
</dbReference>
<keyword evidence="5" id="KW-0732">Signal</keyword>
<comment type="similarity">
    <text evidence="1 4">Belongs to the glycosyl hydrolase 43 family.</text>
</comment>
<name>A0A507BGI7_9PEZI</name>
<dbReference type="PANTHER" id="PTHR22925">
    <property type="entry name" value="GLYCOSYL HYDROLASE 43 FAMILY MEMBER"/>
    <property type="match status" value="1"/>
</dbReference>
<evidence type="ECO:0000256" key="4">
    <source>
        <dbReference type="RuleBase" id="RU361187"/>
    </source>
</evidence>
<feature type="chain" id="PRO_5021394241" evidence="5">
    <location>
        <begin position="19"/>
        <end position="306"/>
    </location>
</feature>
<evidence type="ECO:0000313" key="6">
    <source>
        <dbReference type="EMBL" id="TPX16101.1"/>
    </source>
</evidence>
<keyword evidence="3 4" id="KW-0326">Glycosidase</keyword>
<dbReference type="STRING" id="1093900.A0A507BGI7"/>
<comment type="caution">
    <text evidence="6">The sequence shown here is derived from an EMBL/GenBank/DDBJ whole genome shotgun (WGS) entry which is preliminary data.</text>
</comment>
<organism evidence="6 7">
    <name type="scientific">Thyridium curvatum</name>
    <dbReference type="NCBI Taxonomy" id="1093900"/>
    <lineage>
        <taxon>Eukaryota</taxon>
        <taxon>Fungi</taxon>
        <taxon>Dikarya</taxon>
        <taxon>Ascomycota</taxon>
        <taxon>Pezizomycotina</taxon>
        <taxon>Sordariomycetes</taxon>
        <taxon>Sordariomycetidae</taxon>
        <taxon>Thyridiales</taxon>
        <taxon>Thyridiaceae</taxon>
        <taxon>Thyridium</taxon>
    </lineage>
</organism>
<accession>A0A507BGI7</accession>
<dbReference type="GeneID" id="41971543"/>
<dbReference type="OrthoDB" id="5211809at2759"/>
<keyword evidence="7" id="KW-1185">Reference proteome</keyword>
<evidence type="ECO:0000256" key="3">
    <source>
        <dbReference type="ARBA" id="ARBA00023295"/>
    </source>
</evidence>
<dbReference type="InterPro" id="IPR023296">
    <property type="entry name" value="Glyco_hydro_beta-prop_sf"/>
</dbReference>
<dbReference type="AlphaFoldDB" id="A0A507BGI7"/>
<dbReference type="EMBL" id="SKBQ01000019">
    <property type="protein sequence ID" value="TPX16101.1"/>
    <property type="molecule type" value="Genomic_DNA"/>
</dbReference>
<reference evidence="6 7" key="1">
    <citation type="submission" date="2019-06" db="EMBL/GenBank/DDBJ databases">
        <title>Draft genome sequence of the filamentous fungus Phialemoniopsis curvata isolated from diesel fuel.</title>
        <authorList>
            <person name="Varaljay V.A."/>
            <person name="Lyon W.J."/>
            <person name="Crouch A.L."/>
            <person name="Drake C.E."/>
            <person name="Hollomon J.M."/>
            <person name="Nadeau L.J."/>
            <person name="Nunn H.S."/>
            <person name="Stevenson B.S."/>
            <person name="Bojanowski C.L."/>
            <person name="Crookes-Goodson W.J."/>
        </authorList>
    </citation>
    <scope>NUCLEOTIDE SEQUENCE [LARGE SCALE GENOMIC DNA]</scope>
    <source>
        <strain evidence="6 7">D216</strain>
    </source>
</reference>
<feature type="signal peptide" evidence="5">
    <location>
        <begin position="1"/>
        <end position="18"/>
    </location>
</feature>
<sequence length="306" mass="33753">MLIFKFWHVLTAASAVFAASWIESNTVWYDTDGQKIQAHGGGIVQRGDNFYWVGHSSNNNPTVMMYSSTDLLNWKNLGTQASSVTGIWRPKIAKPNGSFWLYGQQDRYVLSLKSANMVGGYQPSAKVHLPPSGYTYSDTGMFYDEDTQTWFLLTSADHNTVQINRINSDGTVGDRVSTLTGGAYEAPGIFKADGIYFLIVSGKTGYRANPNKVFWAASISGPWKGGTDIAPPDQKTYGSQNTFELTIKGSKQTAHIYMGDAWDSKGSTASNYVWLPMAVDSNRKTVTLQHYAKWKIDVKTGEVTTG</sequence>
<proteinExistence type="inferred from homology"/>
<evidence type="ECO:0000256" key="2">
    <source>
        <dbReference type="ARBA" id="ARBA00022801"/>
    </source>
</evidence>
<dbReference type="Gene3D" id="2.115.10.20">
    <property type="entry name" value="Glycosyl hydrolase domain, family 43"/>
    <property type="match status" value="1"/>
</dbReference>
<dbReference type="InParanoid" id="A0A507BGI7"/>
<dbReference type="RefSeq" id="XP_030997812.1">
    <property type="nucleotide sequence ID" value="XM_031138469.1"/>
</dbReference>
<keyword evidence="2 4" id="KW-0378">Hydrolase</keyword>
<dbReference type="Proteomes" id="UP000319257">
    <property type="component" value="Unassembled WGS sequence"/>
</dbReference>
<gene>
    <name evidence="6" type="ORF">E0L32_004096</name>
</gene>
<evidence type="ECO:0000256" key="1">
    <source>
        <dbReference type="ARBA" id="ARBA00009865"/>
    </source>
</evidence>